<evidence type="ECO:0000256" key="5">
    <source>
        <dbReference type="ARBA" id="ARBA00022989"/>
    </source>
</evidence>
<evidence type="ECO:0000313" key="9">
    <source>
        <dbReference type="Proteomes" id="UP000780801"/>
    </source>
</evidence>
<keyword evidence="3 7" id="KW-0813">Transport</keyword>
<dbReference type="GO" id="GO:0006865">
    <property type="term" value="P:amino acid transport"/>
    <property type="evidence" value="ECO:0007669"/>
    <property type="project" value="UniProtKB-KW"/>
</dbReference>
<feature type="transmembrane region" description="Helical" evidence="7">
    <location>
        <begin position="122"/>
        <end position="140"/>
    </location>
</feature>
<comment type="caution">
    <text evidence="7">Lacks conserved residue(s) required for the propagation of feature annotation.</text>
</comment>
<feature type="transmembrane region" description="Helical" evidence="7">
    <location>
        <begin position="56"/>
        <end position="78"/>
    </location>
</feature>
<accession>A0A9P6FMF4</accession>
<keyword evidence="6 7" id="KW-0472">Membrane</keyword>
<dbReference type="PANTHER" id="PTHR23519:SF1">
    <property type="entry name" value="AUTOPHAGY-RELATED PROTEIN 22"/>
    <property type="match status" value="1"/>
</dbReference>
<dbReference type="SUPFAM" id="SSF103473">
    <property type="entry name" value="MFS general substrate transporter"/>
    <property type="match status" value="1"/>
</dbReference>
<dbReference type="GO" id="GO:0005774">
    <property type="term" value="C:vacuolar membrane"/>
    <property type="evidence" value="ECO:0007669"/>
    <property type="project" value="UniProtKB-SubCell"/>
</dbReference>
<evidence type="ECO:0000256" key="6">
    <source>
        <dbReference type="ARBA" id="ARBA00023136"/>
    </source>
</evidence>
<dbReference type="GO" id="GO:0006914">
    <property type="term" value="P:autophagy"/>
    <property type="evidence" value="ECO:0007669"/>
    <property type="project" value="UniProtKB-KW"/>
</dbReference>
<dbReference type="GO" id="GO:0012505">
    <property type="term" value="C:endomembrane system"/>
    <property type="evidence" value="ECO:0007669"/>
    <property type="project" value="UniProtKB-SubCell"/>
</dbReference>
<dbReference type="Pfam" id="PF11700">
    <property type="entry name" value="ATG22"/>
    <property type="match status" value="1"/>
</dbReference>
<evidence type="ECO:0000256" key="4">
    <source>
        <dbReference type="ARBA" id="ARBA00022692"/>
    </source>
</evidence>
<evidence type="ECO:0000313" key="8">
    <source>
        <dbReference type="EMBL" id="KAF9577924.1"/>
    </source>
</evidence>
<comment type="subcellular location">
    <subcellularLocation>
        <location evidence="1">Endomembrane system</location>
        <topology evidence="1">Multi-pass membrane protein</topology>
    </subcellularLocation>
    <subcellularLocation>
        <location evidence="7">Vacuole membrane</location>
        <topology evidence="7">Multi-pass membrane protein</topology>
    </subcellularLocation>
</comment>
<dbReference type="Proteomes" id="UP000780801">
    <property type="component" value="Unassembled WGS sequence"/>
</dbReference>
<organism evidence="8 9">
    <name type="scientific">Lunasporangiospora selenospora</name>
    <dbReference type="NCBI Taxonomy" id="979761"/>
    <lineage>
        <taxon>Eukaryota</taxon>
        <taxon>Fungi</taxon>
        <taxon>Fungi incertae sedis</taxon>
        <taxon>Mucoromycota</taxon>
        <taxon>Mortierellomycotina</taxon>
        <taxon>Mortierellomycetes</taxon>
        <taxon>Mortierellales</taxon>
        <taxon>Mortierellaceae</taxon>
        <taxon>Lunasporangiospora</taxon>
    </lineage>
</organism>
<reference evidence="8" key="1">
    <citation type="journal article" date="2020" name="Fungal Divers.">
        <title>Resolving the Mortierellaceae phylogeny through synthesis of multi-gene phylogenetics and phylogenomics.</title>
        <authorList>
            <person name="Vandepol N."/>
            <person name="Liber J."/>
            <person name="Desiro A."/>
            <person name="Na H."/>
            <person name="Kennedy M."/>
            <person name="Barry K."/>
            <person name="Grigoriev I.V."/>
            <person name="Miller A.N."/>
            <person name="O'Donnell K."/>
            <person name="Stajich J.E."/>
            <person name="Bonito G."/>
        </authorList>
    </citation>
    <scope>NUCLEOTIDE SEQUENCE</scope>
    <source>
        <strain evidence="8">KOD1015</strain>
    </source>
</reference>
<dbReference type="InterPro" id="IPR036259">
    <property type="entry name" value="MFS_trans_sf"/>
</dbReference>
<keyword evidence="7" id="KW-0072">Autophagy</keyword>
<protein>
    <recommendedName>
        <fullName evidence="7">Autophagy-related protein</fullName>
    </recommendedName>
</protein>
<evidence type="ECO:0000256" key="1">
    <source>
        <dbReference type="ARBA" id="ARBA00004127"/>
    </source>
</evidence>
<dbReference type="AlphaFoldDB" id="A0A9P6FMF4"/>
<evidence type="ECO:0000256" key="7">
    <source>
        <dbReference type="RuleBase" id="RU363073"/>
    </source>
</evidence>
<keyword evidence="9" id="KW-1185">Reference proteome</keyword>
<evidence type="ECO:0000256" key="3">
    <source>
        <dbReference type="ARBA" id="ARBA00022448"/>
    </source>
</evidence>
<proteinExistence type="inferred from homology"/>
<comment type="function">
    <text evidence="7">Vacuolar effluxer which mediate the efflux of amino acids resulting from autophagic degradation. The release of autophagic amino acids allows the maintenance of protein synthesis and viability during nitrogen starvation.</text>
</comment>
<dbReference type="PANTHER" id="PTHR23519">
    <property type="entry name" value="AUTOPHAGY-RELATED PROTEIN 22"/>
    <property type="match status" value="1"/>
</dbReference>
<dbReference type="InterPro" id="IPR024671">
    <property type="entry name" value="Atg22-like"/>
</dbReference>
<evidence type="ECO:0000256" key="2">
    <source>
        <dbReference type="ARBA" id="ARBA00006978"/>
    </source>
</evidence>
<sequence length="165" mass="18720">MAVVGAWFFMTVRRAWKLSTKTMITIGISVYMTLVLYAVITPLINPKYGMRFKWEGWVMGLCIGFIISTFFSSTRVMLSELCPEGDENEWFSIYLLADKGSSWLGPLVTGLIYGVTKDYRTAFWFPLGLIIIGSVMLYFVDVDLGKDQAKAFTQAKREEKMSSPC</sequence>
<dbReference type="Gene3D" id="1.20.1250.20">
    <property type="entry name" value="MFS general substrate transporter like domains"/>
    <property type="match status" value="1"/>
</dbReference>
<gene>
    <name evidence="8" type="primary">ATG22_3</name>
    <name evidence="8" type="ORF">BGW38_006572</name>
</gene>
<keyword evidence="5 7" id="KW-1133">Transmembrane helix</keyword>
<keyword evidence="7" id="KW-0926">Vacuole</keyword>
<dbReference type="InterPro" id="IPR050495">
    <property type="entry name" value="ATG22/LtaA_families"/>
</dbReference>
<feature type="transmembrane region" description="Helical" evidence="7">
    <location>
        <begin position="90"/>
        <end position="115"/>
    </location>
</feature>
<comment type="similarity">
    <text evidence="2 7">Belongs to the ATG22 family.</text>
</comment>
<dbReference type="OrthoDB" id="192733at2759"/>
<name>A0A9P6FMF4_9FUNG</name>
<comment type="caution">
    <text evidence="8">The sequence shown here is derived from an EMBL/GenBank/DDBJ whole genome shotgun (WGS) entry which is preliminary data.</text>
</comment>
<keyword evidence="4 7" id="KW-0812">Transmembrane</keyword>
<feature type="transmembrane region" description="Helical" evidence="7">
    <location>
        <begin position="24"/>
        <end position="44"/>
    </location>
</feature>
<dbReference type="EMBL" id="JAABOA010004211">
    <property type="protein sequence ID" value="KAF9577924.1"/>
    <property type="molecule type" value="Genomic_DNA"/>
</dbReference>
<keyword evidence="7" id="KW-0029">Amino-acid transport</keyword>